<dbReference type="Pfam" id="PF17269">
    <property type="entry name" value="DUF5335"/>
    <property type="match status" value="1"/>
</dbReference>
<dbReference type="Proteomes" id="UP000287394">
    <property type="component" value="Chromosome"/>
</dbReference>
<organism evidence="2 3">
    <name type="scientific">Capsulimonas corticalis</name>
    <dbReference type="NCBI Taxonomy" id="2219043"/>
    <lineage>
        <taxon>Bacteria</taxon>
        <taxon>Bacillati</taxon>
        <taxon>Armatimonadota</taxon>
        <taxon>Armatimonadia</taxon>
        <taxon>Capsulimonadales</taxon>
        <taxon>Capsulimonadaceae</taxon>
        <taxon>Capsulimonas</taxon>
    </lineage>
</organism>
<dbReference type="AlphaFoldDB" id="A0A402CYU7"/>
<feature type="region of interest" description="Disordered" evidence="1">
    <location>
        <begin position="1"/>
        <end position="22"/>
    </location>
</feature>
<evidence type="ECO:0000313" key="2">
    <source>
        <dbReference type="EMBL" id="BDI29625.1"/>
    </source>
</evidence>
<dbReference type="InterPro" id="IPR035223">
    <property type="entry name" value="DUF5335"/>
</dbReference>
<dbReference type="OrthoDB" id="573145at2"/>
<feature type="compositionally biased region" description="Acidic residues" evidence="1">
    <location>
        <begin position="12"/>
        <end position="21"/>
    </location>
</feature>
<evidence type="ECO:0000256" key="1">
    <source>
        <dbReference type="SAM" id="MobiDB-lite"/>
    </source>
</evidence>
<keyword evidence="3" id="KW-1185">Reference proteome</keyword>
<dbReference type="EMBL" id="AP025739">
    <property type="protein sequence ID" value="BDI29625.1"/>
    <property type="molecule type" value="Genomic_DNA"/>
</dbReference>
<dbReference type="KEGG" id="ccot:CCAX7_16760"/>
<proteinExistence type="predicted"/>
<reference evidence="2 3" key="1">
    <citation type="journal article" date="2019" name="Int. J. Syst. Evol. Microbiol.">
        <title>Capsulimonas corticalis gen. nov., sp. nov., an aerobic capsulated bacterium, of a novel bacterial order, Capsulimonadales ord. nov., of the class Armatimonadia of the phylum Armatimonadetes.</title>
        <authorList>
            <person name="Li J."/>
            <person name="Kudo C."/>
            <person name="Tonouchi A."/>
        </authorList>
    </citation>
    <scope>NUCLEOTIDE SEQUENCE [LARGE SCALE GENOMIC DNA]</scope>
    <source>
        <strain evidence="2 3">AX-7</strain>
    </source>
</reference>
<gene>
    <name evidence="2" type="ORF">CCAX7_16760</name>
</gene>
<sequence>MSVNTHSSSDFDTVDEEDDEDAGHVMEAQEVPAHQWADFFTDFSQRFAGQSVTVEAGASYGDPSAEEAETIAQGLTLTGVSVDFKDGEEGTIQIFLGDETEDHITHVVTEPTYVWRYQDSEGEDSVLEIESADGPTTLIHL</sequence>
<dbReference type="RefSeq" id="WP_119322506.1">
    <property type="nucleotide sequence ID" value="NZ_AP025739.1"/>
</dbReference>
<protein>
    <submittedName>
        <fullName evidence="2">Uncharacterized protein</fullName>
    </submittedName>
</protein>
<name>A0A402CYU7_9BACT</name>
<evidence type="ECO:0000313" key="3">
    <source>
        <dbReference type="Proteomes" id="UP000287394"/>
    </source>
</evidence>
<accession>A0A402CYU7</accession>